<dbReference type="PANTHER" id="PTHR43817:SF1">
    <property type="entry name" value="HYDROLASE, FAMILY 43, PUTATIVE (AFU_ORTHOLOGUE AFUA_3G01660)-RELATED"/>
    <property type="match status" value="1"/>
</dbReference>
<keyword evidence="2" id="KW-0732">Signal</keyword>
<name>A0A9P4TVV9_9PEZI</name>
<evidence type="ECO:0000256" key="4">
    <source>
        <dbReference type="ARBA" id="ARBA00023295"/>
    </source>
</evidence>
<dbReference type="OrthoDB" id="272289at2759"/>
<evidence type="ECO:0000256" key="7">
    <source>
        <dbReference type="RuleBase" id="RU361187"/>
    </source>
</evidence>
<evidence type="ECO:0000313" key="8">
    <source>
        <dbReference type="EMBL" id="KAF2425281.1"/>
    </source>
</evidence>
<evidence type="ECO:0000256" key="3">
    <source>
        <dbReference type="ARBA" id="ARBA00022801"/>
    </source>
</evidence>
<dbReference type="GO" id="GO:0004553">
    <property type="term" value="F:hydrolase activity, hydrolyzing O-glycosyl compounds"/>
    <property type="evidence" value="ECO:0007669"/>
    <property type="project" value="InterPro"/>
</dbReference>
<keyword evidence="4 7" id="KW-0326">Glycosidase</keyword>
<comment type="similarity">
    <text evidence="1 7">Belongs to the glycosyl hydrolase 43 family.</text>
</comment>
<evidence type="ECO:0000256" key="1">
    <source>
        <dbReference type="ARBA" id="ARBA00009865"/>
    </source>
</evidence>
<organism evidence="8 9">
    <name type="scientific">Tothia fuscella</name>
    <dbReference type="NCBI Taxonomy" id="1048955"/>
    <lineage>
        <taxon>Eukaryota</taxon>
        <taxon>Fungi</taxon>
        <taxon>Dikarya</taxon>
        <taxon>Ascomycota</taxon>
        <taxon>Pezizomycotina</taxon>
        <taxon>Dothideomycetes</taxon>
        <taxon>Pleosporomycetidae</taxon>
        <taxon>Venturiales</taxon>
        <taxon>Cylindrosympodiaceae</taxon>
        <taxon>Tothia</taxon>
    </lineage>
</organism>
<keyword evidence="9" id="KW-1185">Reference proteome</keyword>
<dbReference type="GO" id="GO:0005975">
    <property type="term" value="P:carbohydrate metabolic process"/>
    <property type="evidence" value="ECO:0007669"/>
    <property type="project" value="InterPro"/>
</dbReference>
<dbReference type="EMBL" id="MU007071">
    <property type="protein sequence ID" value="KAF2425281.1"/>
    <property type="molecule type" value="Genomic_DNA"/>
</dbReference>
<evidence type="ECO:0000256" key="2">
    <source>
        <dbReference type="ARBA" id="ARBA00022729"/>
    </source>
</evidence>
<protein>
    <submittedName>
        <fullName evidence="8">Alpha-L-arabinofuranosidase II</fullName>
    </submittedName>
</protein>
<gene>
    <name evidence="8" type="ORF">EJ08DRAFT_594645</name>
</gene>
<dbReference type="InterPro" id="IPR006710">
    <property type="entry name" value="Glyco_hydro_43"/>
</dbReference>
<dbReference type="Pfam" id="PF04616">
    <property type="entry name" value="Glyco_hydro_43"/>
    <property type="match status" value="1"/>
</dbReference>
<accession>A0A9P4TVV9</accession>
<evidence type="ECO:0000313" key="9">
    <source>
        <dbReference type="Proteomes" id="UP000800235"/>
    </source>
</evidence>
<dbReference type="InterPro" id="IPR023296">
    <property type="entry name" value="Glyco_hydro_beta-prop_sf"/>
</dbReference>
<dbReference type="AlphaFoldDB" id="A0A9P4TVV9"/>
<reference evidence="8" key="1">
    <citation type="journal article" date="2020" name="Stud. Mycol.">
        <title>101 Dothideomycetes genomes: a test case for predicting lifestyles and emergence of pathogens.</title>
        <authorList>
            <person name="Haridas S."/>
            <person name="Albert R."/>
            <person name="Binder M."/>
            <person name="Bloem J."/>
            <person name="Labutti K."/>
            <person name="Salamov A."/>
            <person name="Andreopoulos B."/>
            <person name="Baker S."/>
            <person name="Barry K."/>
            <person name="Bills G."/>
            <person name="Bluhm B."/>
            <person name="Cannon C."/>
            <person name="Castanera R."/>
            <person name="Culley D."/>
            <person name="Daum C."/>
            <person name="Ezra D."/>
            <person name="Gonzalez J."/>
            <person name="Henrissat B."/>
            <person name="Kuo A."/>
            <person name="Liang C."/>
            <person name="Lipzen A."/>
            <person name="Lutzoni F."/>
            <person name="Magnuson J."/>
            <person name="Mondo S."/>
            <person name="Nolan M."/>
            <person name="Ohm R."/>
            <person name="Pangilinan J."/>
            <person name="Park H.-J."/>
            <person name="Ramirez L."/>
            <person name="Alfaro M."/>
            <person name="Sun H."/>
            <person name="Tritt A."/>
            <person name="Yoshinaga Y."/>
            <person name="Zwiers L.-H."/>
            <person name="Turgeon B."/>
            <person name="Goodwin S."/>
            <person name="Spatafora J."/>
            <person name="Crous P."/>
            <person name="Grigoriev I."/>
        </authorList>
    </citation>
    <scope>NUCLEOTIDE SEQUENCE</scope>
    <source>
        <strain evidence="8">CBS 130266</strain>
    </source>
</reference>
<dbReference type="Gene3D" id="2.115.10.20">
    <property type="entry name" value="Glycosyl hydrolase domain, family 43"/>
    <property type="match status" value="1"/>
</dbReference>
<feature type="active site" description="Proton acceptor" evidence="5">
    <location>
        <position position="17"/>
    </location>
</feature>
<keyword evidence="3 7" id="KW-0378">Hydrolase</keyword>
<sequence>MEYNDALLTLSDTATPDPYVIFANGKYYMTYTAGDRVDIWSSNDFLSLGTNSTKHTIWRPPPHSHYSGDLWAPELHQINGRWFVYVSADDPAQGNKSHRMYVLGGPPSTEDPCDSTYKWEFLGPIKGLRSDQWAIDGTVITLNHRLYFIYSGWPQYNPHKTDLIQELFIVELSDATHAIFTPVRISRPDLPWEWSGDHGINEGPQFLASPYGNWIGISYSCAGSWTADYKINTLQYIGGNPLSPQAWRKGRKPLLKRNKHTGPYGPGHGNALNVDGETLMVFHATDRDSQGWEGRKARVQRVAWDSHGPSMGDGTVGRMVIGSNAFWHAGAKKKGESQWGFRGMLSSAFGRSD</sequence>
<dbReference type="CDD" id="cd18820">
    <property type="entry name" value="GH43_LbAraf43-like"/>
    <property type="match status" value="1"/>
</dbReference>
<feature type="active site" description="Proton donor" evidence="5">
    <location>
        <position position="202"/>
    </location>
</feature>
<dbReference type="Proteomes" id="UP000800235">
    <property type="component" value="Unassembled WGS sequence"/>
</dbReference>
<proteinExistence type="inferred from homology"/>
<dbReference type="SUPFAM" id="SSF75005">
    <property type="entry name" value="Arabinanase/levansucrase/invertase"/>
    <property type="match status" value="1"/>
</dbReference>
<comment type="caution">
    <text evidence="8">The sequence shown here is derived from an EMBL/GenBank/DDBJ whole genome shotgun (WGS) entry which is preliminary data.</text>
</comment>
<dbReference type="PANTHER" id="PTHR43817">
    <property type="entry name" value="GLYCOSYL HYDROLASE"/>
    <property type="match status" value="1"/>
</dbReference>
<evidence type="ECO:0000256" key="6">
    <source>
        <dbReference type="PIRSR" id="PIRSR606710-2"/>
    </source>
</evidence>
<feature type="site" description="Important for catalytic activity, responsible for pKa modulation of the active site Glu and correct orientation of both the proton donor and substrate" evidence="6">
    <location>
        <position position="136"/>
    </location>
</feature>
<evidence type="ECO:0000256" key="5">
    <source>
        <dbReference type="PIRSR" id="PIRSR606710-1"/>
    </source>
</evidence>